<keyword evidence="1 2" id="KW-1015">Disulfide bond</keyword>
<dbReference type="Gene3D" id="2.60.120.200">
    <property type="match status" value="1"/>
</dbReference>
<keyword evidence="2" id="KW-0245">EGF-like domain</keyword>
<dbReference type="SUPFAM" id="SSF57196">
    <property type="entry name" value="EGF/Laminin"/>
    <property type="match status" value="1"/>
</dbReference>
<feature type="domain" description="EGF-like" evidence="4">
    <location>
        <begin position="90"/>
        <end position="128"/>
    </location>
</feature>
<organism evidence="5 6">
    <name type="scientific">Ranitomeya imitator</name>
    <name type="common">mimic poison frog</name>
    <dbReference type="NCBI Taxonomy" id="111125"/>
    <lineage>
        <taxon>Eukaryota</taxon>
        <taxon>Metazoa</taxon>
        <taxon>Chordata</taxon>
        <taxon>Craniata</taxon>
        <taxon>Vertebrata</taxon>
        <taxon>Euteleostomi</taxon>
        <taxon>Amphibia</taxon>
        <taxon>Batrachia</taxon>
        <taxon>Anura</taxon>
        <taxon>Neobatrachia</taxon>
        <taxon>Hyloidea</taxon>
        <taxon>Dendrobatidae</taxon>
        <taxon>Dendrobatinae</taxon>
        <taxon>Ranitomeya</taxon>
    </lineage>
</organism>
<dbReference type="PROSITE" id="PS00022">
    <property type="entry name" value="EGF_1"/>
    <property type="match status" value="1"/>
</dbReference>
<dbReference type="CDD" id="cd00054">
    <property type="entry name" value="EGF_CA"/>
    <property type="match status" value="1"/>
</dbReference>
<dbReference type="EMBL" id="CAUEEQ010054691">
    <property type="protein sequence ID" value="CAJ0962279.1"/>
    <property type="molecule type" value="Genomic_DNA"/>
</dbReference>
<evidence type="ECO:0000256" key="2">
    <source>
        <dbReference type="PROSITE-ProRule" id="PRU00076"/>
    </source>
</evidence>
<dbReference type="InterPro" id="IPR000742">
    <property type="entry name" value="EGF"/>
</dbReference>
<dbReference type="PANTHER" id="PTHR15036:SF83">
    <property type="entry name" value="AGRIN"/>
    <property type="match status" value="1"/>
</dbReference>
<dbReference type="InterPro" id="IPR001791">
    <property type="entry name" value="Laminin_G"/>
</dbReference>
<gene>
    <name evidence="5" type="ORF">RIMI_LOCUS18147713</name>
</gene>
<dbReference type="Pfam" id="PF00054">
    <property type="entry name" value="Laminin_G_1"/>
    <property type="match status" value="1"/>
</dbReference>
<name>A0ABN9MAJ5_9NEOB</name>
<sequence>MTSFLPLFLFSLVFAIVARSGFQKSRKAPHTALNLKESLYVGGSPDFSKLARAAAISTSFEGAIQKISIKGLPVLREENIQNAIEISPYNGHPCTQKPNPCQNGGLCSPQKESFECICQRGLSGGHCEKGKFTSFTGNMVL</sequence>
<dbReference type="Gene3D" id="2.10.25.10">
    <property type="entry name" value="Laminin"/>
    <property type="match status" value="1"/>
</dbReference>
<keyword evidence="6" id="KW-1185">Reference proteome</keyword>
<feature type="signal peptide" evidence="3">
    <location>
        <begin position="1"/>
        <end position="15"/>
    </location>
</feature>
<comment type="caution">
    <text evidence="2">Lacks conserved residue(s) required for the propagation of feature annotation.</text>
</comment>
<accession>A0ABN9MAJ5</accession>
<keyword evidence="3" id="KW-0732">Signal</keyword>
<dbReference type="PANTHER" id="PTHR15036">
    <property type="entry name" value="PIKACHURIN-LIKE PROTEIN"/>
    <property type="match status" value="1"/>
</dbReference>
<dbReference type="InterPro" id="IPR013320">
    <property type="entry name" value="ConA-like_dom_sf"/>
</dbReference>
<protein>
    <recommendedName>
        <fullName evidence="4">EGF-like domain-containing protein</fullName>
    </recommendedName>
</protein>
<dbReference type="PROSITE" id="PS50026">
    <property type="entry name" value="EGF_3"/>
    <property type="match status" value="1"/>
</dbReference>
<dbReference type="SMART" id="SM00181">
    <property type="entry name" value="EGF"/>
    <property type="match status" value="1"/>
</dbReference>
<dbReference type="Pfam" id="PF00008">
    <property type="entry name" value="EGF"/>
    <property type="match status" value="1"/>
</dbReference>
<feature type="disulfide bond" evidence="2">
    <location>
        <begin position="118"/>
        <end position="127"/>
    </location>
</feature>
<evidence type="ECO:0000313" key="6">
    <source>
        <dbReference type="Proteomes" id="UP001176940"/>
    </source>
</evidence>
<dbReference type="InterPro" id="IPR050372">
    <property type="entry name" value="Neurexin-related_CASP"/>
</dbReference>
<evidence type="ECO:0000256" key="1">
    <source>
        <dbReference type="ARBA" id="ARBA00023157"/>
    </source>
</evidence>
<reference evidence="5" key="1">
    <citation type="submission" date="2023-07" db="EMBL/GenBank/DDBJ databases">
        <authorList>
            <person name="Stuckert A."/>
        </authorList>
    </citation>
    <scope>NUCLEOTIDE SEQUENCE</scope>
</reference>
<evidence type="ECO:0000256" key="3">
    <source>
        <dbReference type="SAM" id="SignalP"/>
    </source>
</evidence>
<comment type="caution">
    <text evidence="5">The sequence shown here is derived from an EMBL/GenBank/DDBJ whole genome shotgun (WGS) entry which is preliminary data.</text>
</comment>
<feature type="chain" id="PRO_5046885061" description="EGF-like domain-containing protein" evidence="3">
    <location>
        <begin position="16"/>
        <end position="141"/>
    </location>
</feature>
<evidence type="ECO:0000259" key="4">
    <source>
        <dbReference type="PROSITE" id="PS50026"/>
    </source>
</evidence>
<dbReference type="Proteomes" id="UP001176940">
    <property type="component" value="Unassembled WGS sequence"/>
</dbReference>
<evidence type="ECO:0000313" key="5">
    <source>
        <dbReference type="EMBL" id="CAJ0962279.1"/>
    </source>
</evidence>
<proteinExistence type="predicted"/>
<dbReference type="SUPFAM" id="SSF49899">
    <property type="entry name" value="Concanavalin A-like lectins/glucanases"/>
    <property type="match status" value="1"/>
</dbReference>